<feature type="coiled-coil region" evidence="1">
    <location>
        <begin position="1526"/>
        <end position="1563"/>
    </location>
</feature>
<accession>A0AAD5U6L0</accession>
<dbReference type="Proteomes" id="UP001211065">
    <property type="component" value="Unassembled WGS sequence"/>
</dbReference>
<feature type="region of interest" description="Disordered" evidence="2">
    <location>
        <begin position="374"/>
        <end position="415"/>
    </location>
</feature>
<evidence type="ECO:0000256" key="1">
    <source>
        <dbReference type="SAM" id="Coils"/>
    </source>
</evidence>
<reference evidence="3" key="1">
    <citation type="submission" date="2020-05" db="EMBL/GenBank/DDBJ databases">
        <title>Phylogenomic resolution of chytrid fungi.</title>
        <authorList>
            <person name="Stajich J.E."/>
            <person name="Amses K."/>
            <person name="Simmons R."/>
            <person name="Seto K."/>
            <person name="Myers J."/>
            <person name="Bonds A."/>
            <person name="Quandt C.A."/>
            <person name="Barry K."/>
            <person name="Liu P."/>
            <person name="Grigoriev I."/>
            <person name="Longcore J.E."/>
            <person name="James T.Y."/>
        </authorList>
    </citation>
    <scope>NUCLEOTIDE SEQUENCE</scope>
    <source>
        <strain evidence="3">JEL0476</strain>
    </source>
</reference>
<feature type="compositionally biased region" description="Low complexity" evidence="2">
    <location>
        <begin position="406"/>
        <end position="415"/>
    </location>
</feature>
<name>A0AAD5U6L0_9FUNG</name>
<feature type="coiled-coil region" evidence="1">
    <location>
        <begin position="1277"/>
        <end position="1307"/>
    </location>
</feature>
<keyword evidence="1" id="KW-0175">Coiled coil</keyword>
<dbReference type="EMBL" id="JADGJW010000203">
    <property type="protein sequence ID" value="KAJ3221886.1"/>
    <property type="molecule type" value="Genomic_DNA"/>
</dbReference>
<protein>
    <submittedName>
        <fullName evidence="3">Uncharacterized protein</fullName>
    </submittedName>
</protein>
<feature type="region of interest" description="Disordered" evidence="2">
    <location>
        <begin position="839"/>
        <end position="860"/>
    </location>
</feature>
<feature type="compositionally biased region" description="Low complexity" evidence="2">
    <location>
        <begin position="840"/>
        <end position="854"/>
    </location>
</feature>
<feature type="compositionally biased region" description="Basic and acidic residues" evidence="2">
    <location>
        <begin position="385"/>
        <end position="404"/>
    </location>
</feature>
<organism evidence="3 4">
    <name type="scientific">Clydaea vesicula</name>
    <dbReference type="NCBI Taxonomy" id="447962"/>
    <lineage>
        <taxon>Eukaryota</taxon>
        <taxon>Fungi</taxon>
        <taxon>Fungi incertae sedis</taxon>
        <taxon>Chytridiomycota</taxon>
        <taxon>Chytridiomycota incertae sedis</taxon>
        <taxon>Chytridiomycetes</taxon>
        <taxon>Lobulomycetales</taxon>
        <taxon>Lobulomycetaceae</taxon>
        <taxon>Clydaea</taxon>
    </lineage>
</organism>
<evidence type="ECO:0000313" key="4">
    <source>
        <dbReference type="Proteomes" id="UP001211065"/>
    </source>
</evidence>
<comment type="caution">
    <text evidence="3">The sequence shown here is derived from an EMBL/GenBank/DDBJ whole genome shotgun (WGS) entry which is preliminary data.</text>
</comment>
<proteinExistence type="predicted"/>
<sequence length="2736" mass="309845">MKNLKDLYTVLLGGQNGSESYMNFDRNGNDRKISKAIRVSLPSENLAPDPPKLKKSSRQILSPQRKLVRKVAVCSTFPNSQNEIKSKIGKEGKSRIRFESSFSTNNGNSIMELRNSMGYTIPNTEANKKERVLVENDFNNKAKSITKKLNVKNIGKPVYENKNLEEKRRPLIDISKDMETKNSEQFQKLIELLSIYQNEKNSAKSNSKTLKRTIDLTPENGNFLSIKQEKNKYDKNEVKSYMERRQRERLLEKKMQKEKEIEKQLEVISKLKKLDIYRKNQRKLKKKEKEISLPSTILNSMKRVIVKEEPEAIDENDSVLNVEILKNPINGLHKIKLDTTLELPYNEKDFKSADCQTANGYEISVVGTTEDLQQKAKNNNVSDLRVAKNEKNYSDSVSTDDKNDTGSFSWSGSSSPIPQEDVNHIKLEKLKETLLSFNQRIVGFLNKENSDFTTNNSTHAIERPFETARRLSHLDQFAVTSNNNVTKNIPSPISNEFIGIGSLQTAQRENKPMLSEKSIVSPSVAGPINGFNSLQSRTSTLREDALDIYVDKTNTDHVGVGSFSEYTSETSNAMKKIQSAKVIQRYWKLYQKKKLENFFSLKNNSSKKVRKKFNDFDNFKYKNTQIEESKIVKPSEKQLLENKEKQINCFGFTEGIEKSKRGDNSVNFSVMDDDTEDSYSFINIFSRKFKLVEQHTTHHLIGEESVNLIQNAILQKSNFENEFVDNNLNTNQLSPTCSDISLKSENENVKTSNLNVSFNESRGFESQSSISSYKTVSEFEEQPKMKQKLVETYNQFGNENSIKTASEVESNDGESVVEESKVYNFVDENSRNMENHSVISKSYSCSKSESSESSDSSEESCDSCSCVLASTETVKVKNYVNVSRRELLKNRLSPRAISHQLANEIDVLDTIQEARIHLADIERWKIVAGVQLENSELQQGMLQEKLKYQKELETLKNFNENLKSQTLEKKPVHNNKPNDYYNEESFESISDFFFGEDNDVGNDVSNQTHDPFNDHDNNYIQQLNYEKDVFNDAIEEVVHIQENLSEEKIEKKEGDTKNDTRLQDNNILLDLKTKVLEEILKNELKNINLKKNKIDTSSATGKSNYDVLLTQKPEDQKNQYSHYQRRKETVSMSFSKGYDSLRHEDNSSIVEDGKGFEIAEQLLPDASSIQSIHESVNYYDDTESSIKDNFKESFTSNEKNDVISSFEGNFKAASNNNSVSSFENDILSNYGDDFSNIDVSNSKKLSDKKASFSLDTEETNTTSETSSVDKLVEKLRILQKKNNMSNLEKKKERLEKARLIVESLIEDRKIKSDLKKKLMQETENISRILDLALNDMNDEEADEKTPTKVEHLVDIVKKSDCKKKLTSKNSKAATEPKLLDPKFEEDTVSAMLYVEDDIVREEIVVENSSSLLSIIESIKEEENIVRKSLSLSRSSSVELDFEAVGNDLKSISRSSVLVGLTFDDISDFKDQVSLKEANLTSRNCDHKPSIIDSEIQYNGAHFVEADFDATQEKRFNLNENCDGDALQKLENLKLQLIKKKRIAKELEEKKKLLFKKKVKEAERFLEIQLEGIDAVIMKATEDIGKMDQITDLIKNEIDENEVLKVKDSWSNNEINQYESESFDSIADDEAITEKLALPVNVNQEKNIVHNSIIEEIDENYSSFNSSISSLAVENKYNESKANEHDFSDVEINKIGDLSSFKTSNSIIEEDFEKMDDNEVVEYIQTTAVGGVLNCAEKNSNKFAPVSKDLKKIVNDETNCVKEKEELKEKITIVSTDDDETGLQKFEPASLQNNGRENSEIELKAMLVSDILNSKIINDDKISEDGNYSYGSFEADESVQENILLPTETCLVEQNGIGIYDDGALAFSEEAIKDMNLEKEEGKIAAKGNSFKSSPARSAIEELCCIDNSESKSEGILKDRDTASISTIPELNKKNESVLQEWNDIKSKNVSLEKDLNSADIPGMMSNQVSNESVLLNDDEVLEEYISEKIENISVNSKLNHEVEDAISKSESILSLESFNKENIGIADGGIPILPTDIGHVITSENGEVIAAINLKYTAFGLTDSVVEIKEGLTEDIIGIAEKKVSGGELEHRKEESDTKVHDRDCCTEENKNTIEQKNEVVLKVFPFEQDSINSTELVKDITCVTHALINGPMSIETSVVSLCSKRDVNLQGEANFEPESMENIFALPCKIEVSVKTEVEILNSSDLEKAETIKPGNDAVLELILTEDKELSVMSIGERISKASADICNNLDSLINNIFSVIIQDSVQEILFRIPQGIKLEKYNLLCKLNMPKEAQQNTLDTELARYTCHENSLDANCSALYQQIDDDSKKIPTATKLSLKLDFGPVENSCFERNENVKNIVNVECKTYNNLNFKNEIEGSKLCSNGNLFDLSNKYADDIMETIFNIIIEESLNYIVKIQKSFKRKYVLDSNSNCKVAINMEEIIPITAKSLAIPLVEDTLSIPVNHLQVFPEPYSSETYELLSSKIDYHAEKEIDISTTKYDKVNLPAVNLVTETLIDTLCEDVFSKMLNECFQTINLPGCINAEISAPVEEIAREVGSSGTSDVEKIERIIFCENVEDEINYWKGTSTASAIIGSFLNEFPKTSTKYESPPLLSNSVLLYQLATIKNDPDAEVWTNLIFQHINESIESVFHEKLIKTGGFFKVVSLTRSEVEREVASCIEYSETYGENLDFLLISQVKEEARKWRSLPDEEDEIIGTITNEIFSDFIIQPSLIA</sequence>
<keyword evidence="4" id="KW-1185">Reference proteome</keyword>
<evidence type="ECO:0000313" key="3">
    <source>
        <dbReference type="EMBL" id="KAJ3221886.1"/>
    </source>
</evidence>
<evidence type="ECO:0000256" key="2">
    <source>
        <dbReference type="SAM" id="MobiDB-lite"/>
    </source>
</evidence>
<gene>
    <name evidence="3" type="ORF">HK099_002992</name>
</gene>
<feature type="coiled-coil region" evidence="1">
    <location>
        <begin position="247"/>
        <end position="274"/>
    </location>
</feature>